<comment type="subcellular location">
    <subcellularLocation>
        <location evidence="11">Cell membrane</location>
        <topology evidence="11">Peripheral membrane protein</topology>
    </subcellularLocation>
    <subcellularLocation>
        <location evidence="2">Membrane</location>
        <topology evidence="2">Peripheral membrane protein</topology>
    </subcellularLocation>
    <subcellularLocation>
        <location evidence="10">Thylakoid</location>
    </subcellularLocation>
</comment>
<dbReference type="PRINTS" id="PR00126">
    <property type="entry name" value="ATPASEGAMMA"/>
</dbReference>
<proteinExistence type="inferred from homology"/>
<dbReference type="GO" id="GO:0042777">
    <property type="term" value="P:proton motive force-driven plasma membrane ATP synthesis"/>
    <property type="evidence" value="ECO:0007669"/>
    <property type="project" value="UniProtKB-UniRule"/>
</dbReference>
<dbReference type="PANTHER" id="PTHR11693:SF22">
    <property type="entry name" value="ATP SYNTHASE SUBUNIT GAMMA, MITOCHONDRIAL"/>
    <property type="match status" value="1"/>
</dbReference>
<keyword evidence="11" id="KW-1003">Cell membrane</keyword>
<organism evidence="12 13">
    <name type="scientific">Membranihabitans marinus</name>
    <dbReference type="NCBI Taxonomy" id="1227546"/>
    <lineage>
        <taxon>Bacteria</taxon>
        <taxon>Pseudomonadati</taxon>
        <taxon>Bacteroidota</taxon>
        <taxon>Saprospiria</taxon>
        <taxon>Saprospirales</taxon>
        <taxon>Saprospiraceae</taxon>
        <taxon>Membranihabitans</taxon>
    </lineage>
</organism>
<keyword evidence="7 11" id="KW-0472">Membrane</keyword>
<keyword evidence="5 11" id="KW-0375">Hydrogen ion transport</keyword>
<keyword evidence="9 11" id="KW-0066">ATP synthesis</keyword>
<keyword evidence="6 11" id="KW-0406">Ion transport</keyword>
<dbReference type="FunFam" id="1.10.287.80:FF:000003">
    <property type="entry name" value="ATP synthase gamma chain, chloroplastic"/>
    <property type="match status" value="1"/>
</dbReference>
<evidence type="ECO:0000256" key="2">
    <source>
        <dbReference type="ARBA" id="ARBA00004170"/>
    </source>
</evidence>
<comment type="caution">
    <text evidence="12">The sequence shown here is derived from an EMBL/GenBank/DDBJ whole genome shotgun (WGS) entry which is preliminary data.</text>
</comment>
<dbReference type="Proteomes" id="UP000753961">
    <property type="component" value="Unassembled WGS sequence"/>
</dbReference>
<dbReference type="InterPro" id="IPR000131">
    <property type="entry name" value="ATP_synth_F1_gsu"/>
</dbReference>
<keyword evidence="8 11" id="KW-0139">CF(1)</keyword>
<dbReference type="GO" id="GO:0046933">
    <property type="term" value="F:proton-transporting ATP synthase activity, rotational mechanism"/>
    <property type="evidence" value="ECO:0007669"/>
    <property type="project" value="UniProtKB-UniRule"/>
</dbReference>
<evidence type="ECO:0000256" key="11">
    <source>
        <dbReference type="HAMAP-Rule" id="MF_00815"/>
    </source>
</evidence>
<dbReference type="NCBIfam" id="TIGR01146">
    <property type="entry name" value="ATPsyn_F1gamma"/>
    <property type="match status" value="1"/>
</dbReference>
<protein>
    <recommendedName>
        <fullName evidence="11">ATP synthase gamma chain</fullName>
    </recommendedName>
    <alternativeName>
        <fullName evidence="11">ATP synthase F1 sector gamma subunit</fullName>
    </alternativeName>
    <alternativeName>
        <fullName evidence="11">F-ATPase gamma subunit</fullName>
    </alternativeName>
</protein>
<evidence type="ECO:0000256" key="10">
    <source>
        <dbReference type="ARBA" id="ARBA00060385"/>
    </source>
</evidence>
<dbReference type="GO" id="GO:0005524">
    <property type="term" value="F:ATP binding"/>
    <property type="evidence" value="ECO:0007669"/>
    <property type="project" value="UniProtKB-UniRule"/>
</dbReference>
<evidence type="ECO:0000256" key="5">
    <source>
        <dbReference type="ARBA" id="ARBA00022781"/>
    </source>
</evidence>
<sequence length="302" mass="34250">MGANLKEVRERISSVINTQKSTRAMKMVSASKLRRAQDAITRLRPYSEKLDHIMRNILSNMDEDVNNQFSSTKEPEKILIVLITSSRGLAGAFNSNLIKQTVHLIKNTFAEQVSQGQVEILSIGKKGADYIKKNFPEIPLNTDYINLFEDLDYQNLMRVSQELMDRFLDEKVDRIEVVYSKFKNAAVQIPSASRFLPVRKLSGISRQEIQSDGNYRADYIFEPDQNTVLEQLIPSILHIKFQKYILDTHAAEHGARMTAMDQATENADDLLKDLRISFNKARQEAITNEISEIVGGVAALQG</sequence>
<evidence type="ECO:0000313" key="12">
    <source>
        <dbReference type="EMBL" id="MBY5958234.1"/>
    </source>
</evidence>
<dbReference type="GO" id="GO:0005886">
    <property type="term" value="C:plasma membrane"/>
    <property type="evidence" value="ECO:0007669"/>
    <property type="project" value="UniProtKB-SubCell"/>
</dbReference>
<name>A0A953HN94_9BACT</name>
<evidence type="ECO:0000256" key="8">
    <source>
        <dbReference type="ARBA" id="ARBA00023196"/>
    </source>
</evidence>
<dbReference type="CDD" id="cd12151">
    <property type="entry name" value="F1-ATPase_gamma"/>
    <property type="match status" value="1"/>
</dbReference>
<comment type="similarity">
    <text evidence="3 11">Belongs to the ATPase gamma chain family.</text>
</comment>
<evidence type="ECO:0000256" key="7">
    <source>
        <dbReference type="ARBA" id="ARBA00023136"/>
    </source>
</evidence>
<dbReference type="GO" id="GO:0045259">
    <property type="term" value="C:proton-transporting ATP synthase complex"/>
    <property type="evidence" value="ECO:0007669"/>
    <property type="project" value="UniProtKB-KW"/>
</dbReference>
<dbReference type="AlphaFoldDB" id="A0A953HN94"/>
<accession>A0A953HN94</accession>
<dbReference type="Gene3D" id="3.40.1380.10">
    <property type="match status" value="1"/>
</dbReference>
<evidence type="ECO:0000256" key="1">
    <source>
        <dbReference type="ARBA" id="ARBA00003456"/>
    </source>
</evidence>
<dbReference type="RefSeq" id="WP_222579773.1">
    <property type="nucleotide sequence ID" value="NZ_JAHVHU010000008.1"/>
</dbReference>
<dbReference type="InterPro" id="IPR035968">
    <property type="entry name" value="ATP_synth_F1_ATPase_gsu"/>
</dbReference>
<comment type="function">
    <text evidence="1 11">Produces ATP from ADP in the presence of a proton gradient across the membrane. The gamma chain is believed to be important in regulating ATPase activity and the flow of protons through the CF(0) complex.</text>
</comment>
<dbReference type="Pfam" id="PF00231">
    <property type="entry name" value="ATP-synt"/>
    <property type="match status" value="1"/>
</dbReference>
<evidence type="ECO:0000256" key="4">
    <source>
        <dbReference type="ARBA" id="ARBA00022448"/>
    </source>
</evidence>
<reference evidence="12" key="1">
    <citation type="submission" date="2021-06" db="EMBL/GenBank/DDBJ databases">
        <title>44 bacteria genomes isolated from Dapeng, Shenzhen.</title>
        <authorList>
            <person name="Zheng W."/>
            <person name="Yu S."/>
            <person name="Huang Y."/>
        </authorList>
    </citation>
    <scope>NUCLEOTIDE SEQUENCE</scope>
    <source>
        <strain evidence="12">DP5N28-2</strain>
    </source>
</reference>
<evidence type="ECO:0000256" key="9">
    <source>
        <dbReference type="ARBA" id="ARBA00023310"/>
    </source>
</evidence>
<keyword evidence="13" id="KW-1185">Reference proteome</keyword>
<keyword evidence="4 11" id="KW-0813">Transport</keyword>
<dbReference type="SUPFAM" id="SSF52943">
    <property type="entry name" value="ATP synthase (F1-ATPase), gamma subunit"/>
    <property type="match status" value="1"/>
</dbReference>
<dbReference type="PANTHER" id="PTHR11693">
    <property type="entry name" value="ATP SYNTHASE GAMMA CHAIN"/>
    <property type="match status" value="1"/>
</dbReference>
<dbReference type="Gene3D" id="1.10.287.80">
    <property type="entry name" value="ATP synthase, gamma subunit, helix hairpin domain"/>
    <property type="match status" value="1"/>
</dbReference>
<dbReference type="HAMAP" id="MF_00815">
    <property type="entry name" value="ATP_synth_gamma_bact"/>
    <property type="match status" value="1"/>
</dbReference>
<gene>
    <name evidence="11 12" type="primary">atpG</name>
    <name evidence="12" type="ORF">KUV50_08840</name>
</gene>
<evidence type="ECO:0000313" key="13">
    <source>
        <dbReference type="Proteomes" id="UP000753961"/>
    </source>
</evidence>
<dbReference type="EMBL" id="JAHVHU010000008">
    <property type="protein sequence ID" value="MBY5958234.1"/>
    <property type="molecule type" value="Genomic_DNA"/>
</dbReference>
<evidence type="ECO:0000256" key="3">
    <source>
        <dbReference type="ARBA" id="ARBA00007681"/>
    </source>
</evidence>
<comment type="subunit">
    <text evidence="11">F-type ATPases have 2 components, CF(1) - the catalytic core - and CF(0) - the membrane proton channel. CF(1) has five subunits: alpha(3), beta(3), gamma(1), delta(1), epsilon(1). CF(0) has three main subunits: a, b and c.</text>
</comment>
<dbReference type="GO" id="GO:0009579">
    <property type="term" value="C:thylakoid"/>
    <property type="evidence" value="ECO:0007669"/>
    <property type="project" value="UniProtKB-SubCell"/>
</dbReference>
<evidence type="ECO:0000256" key="6">
    <source>
        <dbReference type="ARBA" id="ARBA00023065"/>
    </source>
</evidence>